<name>C6XQB0_HIRBI</name>
<sequence length="168" mass="18078">MRRSFLAILGACAGLSVSSLPAFAEEANSAYVQSENKVVAEMKSPRSLFLLRCSGCHQASGGGSLGGGVPQFQGYLGPMANDPEGRVYIAHVPGVVSARLNDGQLVDVLNYLIDEWGEDTQGDRPPHFTVEELQALKSVPVNNIVEYRRAVVARLAEQGHPVADYPWP</sequence>
<dbReference type="STRING" id="582402.Hbal_2736"/>
<evidence type="ECO:0000256" key="2">
    <source>
        <dbReference type="ARBA" id="ARBA00022723"/>
    </source>
</evidence>
<keyword evidence="2 4" id="KW-0479">Metal-binding</keyword>
<keyword evidence="8" id="KW-1185">Reference proteome</keyword>
<protein>
    <recommendedName>
        <fullName evidence="6">Cytochrome c domain-containing protein</fullName>
    </recommendedName>
</protein>
<dbReference type="GO" id="GO:0020037">
    <property type="term" value="F:heme binding"/>
    <property type="evidence" value="ECO:0007669"/>
    <property type="project" value="InterPro"/>
</dbReference>
<dbReference type="Proteomes" id="UP000002745">
    <property type="component" value="Chromosome"/>
</dbReference>
<evidence type="ECO:0000256" key="1">
    <source>
        <dbReference type="ARBA" id="ARBA00022617"/>
    </source>
</evidence>
<feature type="signal peptide" evidence="5">
    <location>
        <begin position="1"/>
        <end position="24"/>
    </location>
</feature>
<keyword evidence="1 4" id="KW-0349">Heme</keyword>
<dbReference type="Gene3D" id="1.10.760.10">
    <property type="entry name" value="Cytochrome c-like domain"/>
    <property type="match status" value="1"/>
</dbReference>
<dbReference type="RefSeq" id="WP_015828559.1">
    <property type="nucleotide sequence ID" value="NC_012982.1"/>
</dbReference>
<dbReference type="SUPFAM" id="SSF46626">
    <property type="entry name" value="Cytochrome c"/>
    <property type="match status" value="1"/>
</dbReference>
<dbReference type="KEGG" id="hba:Hbal_2736"/>
<dbReference type="GO" id="GO:0046872">
    <property type="term" value="F:metal ion binding"/>
    <property type="evidence" value="ECO:0007669"/>
    <property type="project" value="UniProtKB-KW"/>
</dbReference>
<dbReference type="GO" id="GO:0009055">
    <property type="term" value="F:electron transfer activity"/>
    <property type="evidence" value="ECO:0007669"/>
    <property type="project" value="InterPro"/>
</dbReference>
<evidence type="ECO:0000313" key="8">
    <source>
        <dbReference type="Proteomes" id="UP000002745"/>
    </source>
</evidence>
<dbReference type="HOGENOM" id="CLU_126387_1_1_5"/>
<accession>C6XQB0</accession>
<evidence type="ECO:0000259" key="6">
    <source>
        <dbReference type="PROSITE" id="PS51007"/>
    </source>
</evidence>
<evidence type="ECO:0000256" key="5">
    <source>
        <dbReference type="SAM" id="SignalP"/>
    </source>
</evidence>
<evidence type="ECO:0000256" key="4">
    <source>
        <dbReference type="PROSITE-ProRule" id="PRU00433"/>
    </source>
</evidence>
<dbReference type="EMBL" id="CP001678">
    <property type="protein sequence ID" value="ACT60409.1"/>
    <property type="molecule type" value="Genomic_DNA"/>
</dbReference>
<evidence type="ECO:0000256" key="3">
    <source>
        <dbReference type="ARBA" id="ARBA00023004"/>
    </source>
</evidence>
<reference evidence="8" key="1">
    <citation type="journal article" date="2011" name="J. Bacteriol.">
        <title>Genome sequences of eight morphologically diverse alphaproteobacteria.</title>
        <authorList>
            <consortium name="US DOE Joint Genome Institute"/>
            <person name="Brown P.J."/>
            <person name="Kysela D.T."/>
            <person name="Buechlein A."/>
            <person name="Hemmerich C."/>
            <person name="Brun Y.V."/>
        </authorList>
    </citation>
    <scope>NUCLEOTIDE SEQUENCE [LARGE SCALE GENOMIC DNA]</scope>
    <source>
        <strain evidence="8">ATCC 49814 / DSM 5838 / IFAM 1418</strain>
    </source>
</reference>
<organism evidence="7 8">
    <name type="scientific">Hirschia baltica (strain ATCC 49814 / DSM 5838 / IFAM 1418)</name>
    <dbReference type="NCBI Taxonomy" id="582402"/>
    <lineage>
        <taxon>Bacteria</taxon>
        <taxon>Pseudomonadati</taxon>
        <taxon>Pseudomonadota</taxon>
        <taxon>Alphaproteobacteria</taxon>
        <taxon>Hyphomonadales</taxon>
        <taxon>Hyphomonadaceae</taxon>
        <taxon>Hirschia</taxon>
    </lineage>
</organism>
<keyword evidence="3 4" id="KW-0408">Iron</keyword>
<gene>
    <name evidence="7" type="ordered locus">Hbal_2736</name>
</gene>
<dbReference type="InterPro" id="IPR009056">
    <property type="entry name" value="Cyt_c-like_dom"/>
</dbReference>
<proteinExistence type="predicted"/>
<keyword evidence="5" id="KW-0732">Signal</keyword>
<feature type="domain" description="Cytochrome c" evidence="6">
    <location>
        <begin position="40"/>
        <end position="116"/>
    </location>
</feature>
<dbReference type="InterPro" id="IPR036909">
    <property type="entry name" value="Cyt_c-like_dom_sf"/>
</dbReference>
<dbReference type="AlphaFoldDB" id="C6XQB0"/>
<feature type="chain" id="PRO_5002971610" description="Cytochrome c domain-containing protein" evidence="5">
    <location>
        <begin position="25"/>
        <end position="168"/>
    </location>
</feature>
<evidence type="ECO:0000313" key="7">
    <source>
        <dbReference type="EMBL" id="ACT60409.1"/>
    </source>
</evidence>
<dbReference type="PROSITE" id="PS51007">
    <property type="entry name" value="CYTC"/>
    <property type="match status" value="1"/>
</dbReference>
<dbReference type="OrthoDB" id="9811281at2"/>
<dbReference type="eggNOG" id="COG2010">
    <property type="taxonomic scope" value="Bacteria"/>
</dbReference>